<evidence type="ECO:0000259" key="12">
    <source>
        <dbReference type="PROSITE" id="PS51379"/>
    </source>
</evidence>
<evidence type="ECO:0000256" key="4">
    <source>
        <dbReference type="ARBA" id="ARBA00013529"/>
    </source>
</evidence>
<dbReference type="PROSITE" id="PS51379">
    <property type="entry name" value="4FE4S_FER_2"/>
    <property type="match status" value="1"/>
</dbReference>
<keyword evidence="8" id="KW-0677">Repeat</keyword>
<comment type="cofactor">
    <cofactor evidence="1">
        <name>[3Fe-4S] cluster</name>
        <dbReference type="ChEBI" id="CHEBI:21137"/>
    </cofactor>
</comment>
<keyword evidence="5" id="KW-0813">Transport</keyword>
<evidence type="ECO:0000256" key="6">
    <source>
        <dbReference type="ARBA" id="ARBA00022485"/>
    </source>
</evidence>
<evidence type="ECO:0000256" key="10">
    <source>
        <dbReference type="ARBA" id="ARBA00023004"/>
    </source>
</evidence>
<accession>A0A6J7XSB0</accession>
<keyword evidence="7" id="KW-0479">Metal-binding</keyword>
<dbReference type="InterPro" id="IPR000813">
    <property type="entry name" value="7Fe_ferredoxin"/>
</dbReference>
<dbReference type="InterPro" id="IPR054830">
    <property type="entry name" value="FdxA_Actino"/>
</dbReference>
<dbReference type="PANTHER" id="PTHR42859">
    <property type="entry name" value="OXIDOREDUCTASE"/>
    <property type="match status" value="1"/>
</dbReference>
<gene>
    <name evidence="13" type="ORF">UFOPK3554_00370</name>
</gene>
<evidence type="ECO:0000256" key="3">
    <source>
        <dbReference type="ARBA" id="ARBA00003532"/>
    </source>
</evidence>
<evidence type="ECO:0000256" key="9">
    <source>
        <dbReference type="ARBA" id="ARBA00022982"/>
    </source>
</evidence>
<organism evidence="13">
    <name type="scientific">freshwater metagenome</name>
    <dbReference type="NCBI Taxonomy" id="449393"/>
    <lineage>
        <taxon>unclassified sequences</taxon>
        <taxon>metagenomes</taxon>
        <taxon>ecological metagenomes</taxon>
    </lineage>
</organism>
<dbReference type="GO" id="GO:0051539">
    <property type="term" value="F:4 iron, 4 sulfur cluster binding"/>
    <property type="evidence" value="ECO:0007669"/>
    <property type="project" value="UniProtKB-KW"/>
</dbReference>
<dbReference type="InterPro" id="IPR017896">
    <property type="entry name" value="4Fe4S_Fe-S-bd"/>
</dbReference>
<feature type="domain" description="4Fe-4S ferredoxin-type" evidence="12">
    <location>
        <begin position="31"/>
        <end position="60"/>
    </location>
</feature>
<evidence type="ECO:0000256" key="11">
    <source>
        <dbReference type="ARBA" id="ARBA00023014"/>
    </source>
</evidence>
<dbReference type="AlphaFoldDB" id="A0A6J7XSB0"/>
<keyword evidence="10" id="KW-0408">Iron</keyword>
<dbReference type="PROSITE" id="PS00198">
    <property type="entry name" value="4FE4S_FER_1"/>
    <property type="match status" value="1"/>
</dbReference>
<dbReference type="NCBIfam" id="NF045480">
    <property type="entry name" value="FdxA_Actino"/>
    <property type="match status" value="1"/>
</dbReference>
<dbReference type="EMBL" id="CAFBSG010000004">
    <property type="protein sequence ID" value="CAB5239601.1"/>
    <property type="molecule type" value="Genomic_DNA"/>
</dbReference>
<evidence type="ECO:0000256" key="5">
    <source>
        <dbReference type="ARBA" id="ARBA00022448"/>
    </source>
</evidence>
<comment type="cofactor">
    <cofactor evidence="2">
        <name>[4Fe-4S] cluster</name>
        <dbReference type="ChEBI" id="CHEBI:49883"/>
    </cofactor>
</comment>
<sequence>MTYVIAEPCIDVKDKSCIEECPVDCIYEGDRMLYIQPDECVDCGACEPVCPVEAIYYEDDIPPVWKDYKKVNDEFFVELGSPGGAAKIGPTHRDHEDVVAIPTKSE</sequence>
<dbReference type="PANTHER" id="PTHR42859:SF2">
    <property type="entry name" value="FERREDOXIN"/>
    <property type="match status" value="1"/>
</dbReference>
<keyword evidence="9" id="KW-0249">Electron transport</keyword>
<evidence type="ECO:0000256" key="2">
    <source>
        <dbReference type="ARBA" id="ARBA00001966"/>
    </source>
</evidence>
<evidence type="ECO:0000256" key="8">
    <source>
        <dbReference type="ARBA" id="ARBA00022737"/>
    </source>
</evidence>
<keyword evidence="6" id="KW-0004">4Fe-4S</keyword>
<dbReference type="SUPFAM" id="SSF54862">
    <property type="entry name" value="4Fe-4S ferredoxins"/>
    <property type="match status" value="1"/>
</dbReference>
<keyword evidence="11" id="KW-0411">Iron-sulfur</keyword>
<evidence type="ECO:0000256" key="7">
    <source>
        <dbReference type="ARBA" id="ARBA00022723"/>
    </source>
</evidence>
<name>A0A6J7XSB0_9ZZZZ</name>
<proteinExistence type="predicted"/>
<evidence type="ECO:0000313" key="13">
    <source>
        <dbReference type="EMBL" id="CAB5239601.1"/>
    </source>
</evidence>
<dbReference type="InterPro" id="IPR017900">
    <property type="entry name" value="4Fe4S_Fe_S_CS"/>
</dbReference>
<protein>
    <recommendedName>
        <fullName evidence="4">Ferredoxin</fullName>
    </recommendedName>
</protein>
<dbReference type="GO" id="GO:0009055">
    <property type="term" value="F:electron transfer activity"/>
    <property type="evidence" value="ECO:0007669"/>
    <property type="project" value="InterPro"/>
</dbReference>
<comment type="function">
    <text evidence="3">Ferredoxins are iron-sulfur proteins that transfer electrons in a wide variety of metabolic reactions.</text>
</comment>
<evidence type="ECO:0000256" key="1">
    <source>
        <dbReference type="ARBA" id="ARBA00001927"/>
    </source>
</evidence>
<dbReference type="Pfam" id="PF00037">
    <property type="entry name" value="Fer4"/>
    <property type="match status" value="1"/>
</dbReference>
<reference evidence="13" key="1">
    <citation type="submission" date="2020-05" db="EMBL/GenBank/DDBJ databases">
        <authorList>
            <person name="Chiriac C."/>
            <person name="Salcher M."/>
            <person name="Ghai R."/>
            <person name="Kavagutti S V."/>
        </authorList>
    </citation>
    <scope>NUCLEOTIDE SEQUENCE</scope>
</reference>
<dbReference type="InterPro" id="IPR050294">
    <property type="entry name" value="RnfB_subfamily"/>
</dbReference>
<dbReference type="Gene3D" id="3.30.70.20">
    <property type="match status" value="1"/>
</dbReference>
<dbReference type="GO" id="GO:0046872">
    <property type="term" value="F:metal ion binding"/>
    <property type="evidence" value="ECO:0007669"/>
    <property type="project" value="UniProtKB-KW"/>
</dbReference>
<dbReference type="PRINTS" id="PR00354">
    <property type="entry name" value="7FE8SFRDOXIN"/>
</dbReference>